<evidence type="ECO:0000259" key="2">
    <source>
        <dbReference type="SMART" id="SM00903"/>
    </source>
</evidence>
<reference evidence="3 4" key="1">
    <citation type="submission" date="2021-08" db="EMBL/GenBank/DDBJ databases">
        <authorList>
            <person name="Tuo L."/>
        </authorList>
    </citation>
    <scope>NUCLEOTIDE SEQUENCE [LARGE SCALE GENOMIC DNA]</scope>
    <source>
        <strain evidence="3 4">JCM 31229</strain>
    </source>
</reference>
<dbReference type="Proteomes" id="UP000706039">
    <property type="component" value="Unassembled WGS sequence"/>
</dbReference>
<dbReference type="InterPro" id="IPR050268">
    <property type="entry name" value="NADH-dep_flavin_reductase"/>
</dbReference>
<dbReference type="Gene3D" id="2.30.110.10">
    <property type="entry name" value="Electron Transport, Fmn-binding Protein, Chain A"/>
    <property type="match status" value="1"/>
</dbReference>
<dbReference type="InterPro" id="IPR002563">
    <property type="entry name" value="Flavin_Rdtase-like_dom"/>
</dbReference>
<dbReference type="PANTHER" id="PTHR30466">
    <property type="entry name" value="FLAVIN REDUCTASE"/>
    <property type="match status" value="1"/>
</dbReference>
<dbReference type="SUPFAM" id="SSF50475">
    <property type="entry name" value="FMN-binding split barrel"/>
    <property type="match status" value="1"/>
</dbReference>
<dbReference type="Pfam" id="PF01613">
    <property type="entry name" value="Flavin_Reduct"/>
    <property type="match status" value="1"/>
</dbReference>
<evidence type="ECO:0000313" key="4">
    <source>
        <dbReference type="Proteomes" id="UP000706039"/>
    </source>
</evidence>
<keyword evidence="1" id="KW-0560">Oxidoreductase</keyword>
<gene>
    <name evidence="3" type="ORF">K7G82_05160</name>
</gene>
<dbReference type="PANTHER" id="PTHR30466:SF1">
    <property type="entry name" value="FMN REDUCTASE (NADH) RUTF"/>
    <property type="match status" value="1"/>
</dbReference>
<dbReference type="SMART" id="SM00903">
    <property type="entry name" value="Flavin_Reduct"/>
    <property type="match status" value="1"/>
</dbReference>
<evidence type="ECO:0000313" key="3">
    <source>
        <dbReference type="EMBL" id="MBY8821670.1"/>
    </source>
</evidence>
<proteinExistence type="predicted"/>
<comment type="caution">
    <text evidence="3">The sequence shown here is derived from an EMBL/GenBank/DDBJ whole genome shotgun (WGS) entry which is preliminary data.</text>
</comment>
<feature type="domain" description="Flavin reductase like" evidence="2">
    <location>
        <begin position="21"/>
        <end position="162"/>
    </location>
</feature>
<protein>
    <submittedName>
        <fullName evidence="3">Flavin reductase family protein</fullName>
    </submittedName>
</protein>
<keyword evidence="4" id="KW-1185">Reference proteome</keyword>
<dbReference type="InterPro" id="IPR012349">
    <property type="entry name" value="Split_barrel_FMN-bd"/>
</dbReference>
<accession>A0ABS7PLU9</accession>
<dbReference type="EMBL" id="JAINVV010000003">
    <property type="protein sequence ID" value="MBY8821670.1"/>
    <property type="molecule type" value="Genomic_DNA"/>
</dbReference>
<dbReference type="RefSeq" id="WP_222988767.1">
    <property type="nucleotide sequence ID" value="NZ_JAINVV010000003.1"/>
</dbReference>
<name>A0ABS7PLU9_9SPHN</name>
<evidence type="ECO:0000256" key="1">
    <source>
        <dbReference type="ARBA" id="ARBA00023002"/>
    </source>
</evidence>
<sequence length="169" mass="17944">MVESMERGAALPDQHFLRAMFGRFASGVTVVTCGAGDAVHGMTANSFTSVSLEPALGLVSLSRNCRMHDRLVAARRFGVSVLAEGHRHVSNHFAGRPVDGYLPAFEERCGVGLLSDALAWMILETEAEHRAGTHTLFVGRLVSCGYRADAHPLIFFGGGYGALSAPASA</sequence>
<organism evidence="3 4">
    <name type="scientific">Sphingomonas colocasiae</name>
    <dbReference type="NCBI Taxonomy" id="1848973"/>
    <lineage>
        <taxon>Bacteria</taxon>
        <taxon>Pseudomonadati</taxon>
        <taxon>Pseudomonadota</taxon>
        <taxon>Alphaproteobacteria</taxon>
        <taxon>Sphingomonadales</taxon>
        <taxon>Sphingomonadaceae</taxon>
        <taxon>Sphingomonas</taxon>
    </lineage>
</organism>